<comment type="caution">
    <text evidence="11">The sequence shown here is derived from an EMBL/GenBank/DDBJ whole genome shotgun (WGS) entry which is preliminary data.</text>
</comment>
<proteinExistence type="inferred from homology"/>
<sequence length="781" mass="89288">MSKIFTLLLILFATASFAQKVTLNGIVKDKETGENLIGVNVFDKTTQKGAVSNNYGFYSYTSQGGEVEILFSYVGYDPFIFKQNLTEDITLHVELTPAHLSEFVVEGSREELIQENTQMGSINVPLRQIKEMPALFGEVDVLKVLQLLPGVQSGTEGASGMYVRGGGPDQNLILLDGVPVYNATHLFGFFSVFNADALNNVELIKGGFPARYGGRLSSVIDINMKEGNMKEFHGAGSIGLIASKLTLEGPIVKDKTSFLLSARRTYIDLLARPFIRRESGGQESAGYYFYDLNAKVNHIFDDKNRLYLSVYGGDDVGYTRSDYSSNSNNERMRSTSETGLGWGNLITAIRWNHIFNKKLFANFSGTYTKYHFRIFDEYDYSRVGNGVEEDRFYQADYRSGIRDYALKADFDYIPNTNHYVRFGANHIFHRFTPGVFTATERAEWFDMEGGDIYDSQEYAVYVEDDIQLGRRVKLNAGLHYSGFMVDGEHYNSLQPRIASRYLIDESSSVKASFATMTQFIHLLSNAGLGLPTDLWVPATSNIGPQHSWQTSLGYYKSLPGGFELSTEAYYKEMEGLIEYKDGASFLNMGENWEDKVEVGRGRSYGVEMLLQKKVGKTTGWIGYTLSKTERQFENLNRNQWFPFRYDRRHDLSLTVSHHLTPKIHLSGTWVYGTGNAISIPTEIYQSYEKHQFYGPMFGQVEHYDERNNFRMRDYHRLDLGINFIKQKRWGERVWNISIYNAYNRMNPFYMDITRNRQTQQKVLAQYTLFPVMPSFSYGFKF</sequence>
<name>A0AAP2CEW7_9BACT</name>
<evidence type="ECO:0000256" key="2">
    <source>
        <dbReference type="ARBA" id="ARBA00022448"/>
    </source>
</evidence>
<dbReference type="Gene3D" id="2.60.40.1120">
    <property type="entry name" value="Carboxypeptidase-like, regulatory domain"/>
    <property type="match status" value="1"/>
</dbReference>
<evidence type="ECO:0000256" key="9">
    <source>
        <dbReference type="SAM" id="SignalP"/>
    </source>
</evidence>
<evidence type="ECO:0000313" key="12">
    <source>
        <dbReference type="Proteomes" id="UP001319104"/>
    </source>
</evidence>
<keyword evidence="4 8" id="KW-0812">Transmembrane</keyword>
<dbReference type="Proteomes" id="UP001319104">
    <property type="component" value="Unassembled WGS sequence"/>
</dbReference>
<evidence type="ECO:0000256" key="7">
    <source>
        <dbReference type="ARBA" id="ARBA00023237"/>
    </source>
</evidence>
<evidence type="ECO:0000256" key="6">
    <source>
        <dbReference type="ARBA" id="ARBA00023136"/>
    </source>
</evidence>
<dbReference type="SUPFAM" id="SSF56935">
    <property type="entry name" value="Porins"/>
    <property type="match status" value="1"/>
</dbReference>
<dbReference type="InterPro" id="IPR012910">
    <property type="entry name" value="Plug_dom"/>
</dbReference>
<evidence type="ECO:0000259" key="10">
    <source>
        <dbReference type="Pfam" id="PF07715"/>
    </source>
</evidence>
<reference evidence="11 12" key="1">
    <citation type="submission" date="2021-05" db="EMBL/GenBank/DDBJ databases">
        <authorList>
            <person name="Zhang Z.D."/>
            <person name="Osman G."/>
        </authorList>
    </citation>
    <scope>NUCLEOTIDE SEQUENCE [LARGE SCALE GENOMIC DNA]</scope>
    <source>
        <strain evidence="11 12">KCTC 32217</strain>
    </source>
</reference>
<evidence type="ECO:0000313" key="11">
    <source>
        <dbReference type="EMBL" id="MBS9523288.1"/>
    </source>
</evidence>
<keyword evidence="11" id="KW-0675">Receptor</keyword>
<dbReference type="Pfam" id="PF13715">
    <property type="entry name" value="CarbopepD_reg_2"/>
    <property type="match status" value="1"/>
</dbReference>
<dbReference type="GO" id="GO:0044718">
    <property type="term" value="P:siderophore transmembrane transport"/>
    <property type="evidence" value="ECO:0007669"/>
    <property type="project" value="TreeGrafter"/>
</dbReference>
<gene>
    <name evidence="11" type="ORF">KI659_04580</name>
</gene>
<dbReference type="InterPro" id="IPR039426">
    <property type="entry name" value="TonB-dep_rcpt-like"/>
</dbReference>
<organism evidence="11 12">
    <name type="scientific">Litoribacter ruber</name>
    <dbReference type="NCBI Taxonomy" id="702568"/>
    <lineage>
        <taxon>Bacteria</taxon>
        <taxon>Pseudomonadati</taxon>
        <taxon>Bacteroidota</taxon>
        <taxon>Cytophagia</taxon>
        <taxon>Cytophagales</taxon>
        <taxon>Cyclobacteriaceae</taxon>
        <taxon>Litoribacter</taxon>
    </lineage>
</organism>
<protein>
    <submittedName>
        <fullName evidence="11">TonB-dependent receptor</fullName>
    </submittedName>
</protein>
<feature type="signal peptide" evidence="9">
    <location>
        <begin position="1"/>
        <end position="18"/>
    </location>
</feature>
<evidence type="ECO:0000256" key="4">
    <source>
        <dbReference type="ARBA" id="ARBA00022692"/>
    </source>
</evidence>
<dbReference type="GO" id="GO:0015344">
    <property type="term" value="F:siderophore uptake transmembrane transporter activity"/>
    <property type="evidence" value="ECO:0007669"/>
    <property type="project" value="TreeGrafter"/>
</dbReference>
<keyword evidence="3 8" id="KW-1134">Transmembrane beta strand</keyword>
<keyword evidence="2 8" id="KW-0813">Transport</keyword>
<dbReference type="InterPro" id="IPR037066">
    <property type="entry name" value="Plug_dom_sf"/>
</dbReference>
<comment type="similarity">
    <text evidence="8">Belongs to the TonB-dependent receptor family.</text>
</comment>
<dbReference type="EMBL" id="JAHCMY010000001">
    <property type="protein sequence ID" value="MBS9523288.1"/>
    <property type="molecule type" value="Genomic_DNA"/>
</dbReference>
<evidence type="ECO:0000256" key="3">
    <source>
        <dbReference type="ARBA" id="ARBA00022452"/>
    </source>
</evidence>
<comment type="subcellular location">
    <subcellularLocation>
        <location evidence="1 8">Cell outer membrane</location>
        <topology evidence="1 8">Multi-pass membrane protein</topology>
    </subcellularLocation>
</comment>
<dbReference type="PROSITE" id="PS52016">
    <property type="entry name" value="TONB_DEPENDENT_REC_3"/>
    <property type="match status" value="1"/>
</dbReference>
<feature type="chain" id="PRO_5042823938" evidence="9">
    <location>
        <begin position="19"/>
        <end position="781"/>
    </location>
</feature>
<dbReference type="PANTHER" id="PTHR30069:SF29">
    <property type="entry name" value="HEMOGLOBIN AND HEMOGLOBIN-HAPTOGLOBIN-BINDING PROTEIN 1-RELATED"/>
    <property type="match status" value="1"/>
</dbReference>
<evidence type="ECO:0000256" key="5">
    <source>
        <dbReference type="ARBA" id="ARBA00022729"/>
    </source>
</evidence>
<dbReference type="RefSeq" id="WP_213944144.1">
    <property type="nucleotide sequence ID" value="NZ_JAHCMY010000001.1"/>
</dbReference>
<accession>A0AAP2CEW7</accession>
<dbReference type="Gene3D" id="2.40.170.20">
    <property type="entry name" value="TonB-dependent receptor, beta-barrel domain"/>
    <property type="match status" value="1"/>
</dbReference>
<keyword evidence="6 8" id="KW-0472">Membrane</keyword>
<keyword evidence="12" id="KW-1185">Reference proteome</keyword>
<dbReference type="Gene3D" id="2.170.130.10">
    <property type="entry name" value="TonB-dependent receptor, plug domain"/>
    <property type="match status" value="1"/>
</dbReference>
<dbReference type="InterPro" id="IPR036942">
    <property type="entry name" value="Beta-barrel_TonB_sf"/>
</dbReference>
<dbReference type="SUPFAM" id="SSF49464">
    <property type="entry name" value="Carboxypeptidase regulatory domain-like"/>
    <property type="match status" value="1"/>
</dbReference>
<dbReference type="AlphaFoldDB" id="A0AAP2CEW7"/>
<feature type="domain" description="TonB-dependent receptor plug" evidence="10">
    <location>
        <begin position="137"/>
        <end position="215"/>
    </location>
</feature>
<dbReference type="PANTHER" id="PTHR30069">
    <property type="entry name" value="TONB-DEPENDENT OUTER MEMBRANE RECEPTOR"/>
    <property type="match status" value="1"/>
</dbReference>
<dbReference type="InterPro" id="IPR008969">
    <property type="entry name" value="CarboxyPept-like_regulatory"/>
</dbReference>
<keyword evidence="7 8" id="KW-0998">Cell outer membrane</keyword>
<dbReference type="GO" id="GO:0009279">
    <property type="term" value="C:cell outer membrane"/>
    <property type="evidence" value="ECO:0007669"/>
    <property type="project" value="UniProtKB-SubCell"/>
</dbReference>
<evidence type="ECO:0000256" key="8">
    <source>
        <dbReference type="PROSITE-ProRule" id="PRU01360"/>
    </source>
</evidence>
<evidence type="ECO:0000256" key="1">
    <source>
        <dbReference type="ARBA" id="ARBA00004571"/>
    </source>
</evidence>
<dbReference type="Pfam" id="PF07715">
    <property type="entry name" value="Plug"/>
    <property type="match status" value="1"/>
</dbReference>
<keyword evidence="5 9" id="KW-0732">Signal</keyword>